<dbReference type="OrthoDB" id="9793162at2"/>
<dbReference type="Proteomes" id="UP000242497">
    <property type="component" value="Unassembled WGS sequence"/>
</dbReference>
<protein>
    <recommendedName>
        <fullName evidence="3">Endonuclease/Exonuclease/phosphatase family protein</fullName>
    </recommendedName>
</protein>
<keyword evidence="2" id="KW-1185">Reference proteome</keyword>
<evidence type="ECO:0000313" key="2">
    <source>
        <dbReference type="Proteomes" id="UP000242497"/>
    </source>
</evidence>
<name>A0A1M6K2S3_9FIRM</name>
<accession>A0A1M6K2S3</accession>
<sequence>MNKENLSTFMLLNKRIDYIFTSKELEVLKYDVYPVYMSDHYPVFVQLKL</sequence>
<gene>
    <name evidence="1" type="ORF">SAMN02744037_00268</name>
</gene>
<evidence type="ECO:0000313" key="1">
    <source>
        <dbReference type="EMBL" id="SHJ53230.1"/>
    </source>
</evidence>
<dbReference type="STRING" id="1123349.SAMN02744037_00268"/>
<dbReference type="Gene3D" id="3.60.10.10">
    <property type="entry name" value="Endonuclease/exonuclease/phosphatase"/>
    <property type="match status" value="1"/>
</dbReference>
<organism evidence="1 2">
    <name type="scientific">Tepidibacter formicigenes DSM 15518</name>
    <dbReference type="NCBI Taxonomy" id="1123349"/>
    <lineage>
        <taxon>Bacteria</taxon>
        <taxon>Bacillati</taxon>
        <taxon>Bacillota</taxon>
        <taxon>Clostridia</taxon>
        <taxon>Peptostreptococcales</taxon>
        <taxon>Peptostreptococcaceae</taxon>
        <taxon>Tepidibacter</taxon>
    </lineage>
</organism>
<reference evidence="2" key="1">
    <citation type="submission" date="2016-11" db="EMBL/GenBank/DDBJ databases">
        <authorList>
            <person name="Varghese N."/>
            <person name="Submissions S."/>
        </authorList>
    </citation>
    <scope>NUCLEOTIDE SEQUENCE [LARGE SCALE GENOMIC DNA]</scope>
    <source>
        <strain evidence="2">DSM 15518</strain>
    </source>
</reference>
<evidence type="ECO:0008006" key="3">
    <source>
        <dbReference type="Google" id="ProtNLM"/>
    </source>
</evidence>
<dbReference type="AlphaFoldDB" id="A0A1M6K2S3"/>
<dbReference type="InterPro" id="IPR036691">
    <property type="entry name" value="Endo/exonu/phosph_ase_sf"/>
</dbReference>
<proteinExistence type="predicted"/>
<dbReference type="SUPFAM" id="SSF56219">
    <property type="entry name" value="DNase I-like"/>
    <property type="match status" value="1"/>
</dbReference>
<dbReference type="EMBL" id="FRAE01000006">
    <property type="protein sequence ID" value="SHJ53230.1"/>
    <property type="molecule type" value="Genomic_DNA"/>
</dbReference>